<comment type="catalytic activity">
    <reaction evidence="3">
        <text>cyanate + hydrogencarbonate + 3 H(+) = NH4(+) + 2 CO2</text>
        <dbReference type="Rhea" id="RHEA:11120"/>
        <dbReference type="ChEBI" id="CHEBI:15378"/>
        <dbReference type="ChEBI" id="CHEBI:16526"/>
        <dbReference type="ChEBI" id="CHEBI:17544"/>
        <dbReference type="ChEBI" id="CHEBI:28938"/>
        <dbReference type="ChEBI" id="CHEBI:29195"/>
        <dbReference type="EC" id="4.2.1.104"/>
    </reaction>
</comment>
<dbReference type="HAMAP" id="MF_00535">
    <property type="entry name" value="Cyanate_hydrat"/>
    <property type="match status" value="1"/>
</dbReference>
<dbReference type="KEGG" id="mmai:sS8_2948"/>
<dbReference type="InterPro" id="IPR008076">
    <property type="entry name" value="Cyanase"/>
</dbReference>
<dbReference type="InterPro" id="IPR010982">
    <property type="entry name" value="Lambda_DNA-bd_dom_sf"/>
</dbReference>
<feature type="active site" evidence="3">
    <location>
        <position position="104"/>
    </location>
</feature>
<dbReference type="Gene3D" id="3.30.1160.10">
    <property type="entry name" value="Cyanate lyase, C-terminal domain"/>
    <property type="match status" value="1"/>
</dbReference>
<dbReference type="PIRSF" id="PIRSF001263">
    <property type="entry name" value="Cyanate_hydratas"/>
    <property type="match status" value="1"/>
</dbReference>
<sequence>MKTTPTQTPSSCKSDSQLTKEQMTDRIITAKVKKQLTWTAIAEQIGVNEVWLASACLGMNSMKHDIAEKLCAILDLPIEVQTALEMFPYKQWSFEIPQDPLIYRLYEIVGVYGETLKEIVHEKFGDGIMSAIDFSMTVDKEENPAGDRVVITMNGKFLPYKSW</sequence>
<evidence type="ECO:0000256" key="3">
    <source>
        <dbReference type="HAMAP-Rule" id="MF_00535"/>
    </source>
</evidence>
<dbReference type="EC" id="4.2.1.104" evidence="3"/>
<name>A0A250KV85_9GAMM</name>
<proteinExistence type="inferred from homology"/>
<organism evidence="5 6">
    <name type="scientific">Methylocaldum marinum</name>
    <dbReference type="NCBI Taxonomy" id="1432792"/>
    <lineage>
        <taxon>Bacteria</taxon>
        <taxon>Pseudomonadati</taxon>
        <taxon>Pseudomonadota</taxon>
        <taxon>Gammaproteobacteria</taxon>
        <taxon>Methylococcales</taxon>
        <taxon>Methylococcaceae</taxon>
        <taxon>Methylocaldum</taxon>
    </lineage>
</organism>
<dbReference type="CDD" id="cd00559">
    <property type="entry name" value="Cyanase_C"/>
    <property type="match status" value="1"/>
</dbReference>
<feature type="active site" evidence="3">
    <location>
        <position position="130"/>
    </location>
</feature>
<dbReference type="SUPFAM" id="SSF55234">
    <property type="entry name" value="Cyanase C-terminal domain"/>
    <property type="match status" value="1"/>
</dbReference>
<dbReference type="SMART" id="SM01116">
    <property type="entry name" value="Cyanate_lyase"/>
    <property type="match status" value="1"/>
</dbReference>
<dbReference type="SUPFAM" id="SSF47413">
    <property type="entry name" value="lambda repressor-like DNA-binding domains"/>
    <property type="match status" value="1"/>
</dbReference>
<dbReference type="PANTHER" id="PTHR34186">
    <property type="entry name" value="CYANATE HYDRATASE"/>
    <property type="match status" value="1"/>
</dbReference>
<evidence type="ECO:0000256" key="1">
    <source>
        <dbReference type="ARBA" id="ARBA00003561"/>
    </source>
</evidence>
<dbReference type="PANTHER" id="PTHR34186:SF2">
    <property type="entry name" value="CYANATE HYDRATASE"/>
    <property type="match status" value="1"/>
</dbReference>
<keyword evidence="2 3" id="KW-0456">Lyase</keyword>
<dbReference type="InterPro" id="IPR003712">
    <property type="entry name" value="Cyanate_lyase_C"/>
</dbReference>
<dbReference type="InterPro" id="IPR048564">
    <property type="entry name" value="CYNS_N"/>
</dbReference>
<dbReference type="RefSeq" id="WP_119630201.1">
    <property type="nucleotide sequence ID" value="NZ_AP017928.1"/>
</dbReference>
<dbReference type="Pfam" id="PF21291">
    <property type="entry name" value="CYNS_N"/>
    <property type="match status" value="1"/>
</dbReference>
<dbReference type="EMBL" id="AP017928">
    <property type="protein sequence ID" value="BBA34891.1"/>
    <property type="molecule type" value="Genomic_DNA"/>
</dbReference>
<comment type="similarity">
    <text evidence="3">Belongs to the cyanase family.</text>
</comment>
<feature type="active site" evidence="3">
    <location>
        <position position="107"/>
    </location>
</feature>
<dbReference type="Gene3D" id="1.10.260.40">
    <property type="entry name" value="lambda repressor-like DNA-binding domains"/>
    <property type="match status" value="1"/>
</dbReference>
<dbReference type="GO" id="GO:0003677">
    <property type="term" value="F:DNA binding"/>
    <property type="evidence" value="ECO:0007669"/>
    <property type="project" value="InterPro"/>
</dbReference>
<dbReference type="Pfam" id="PF02560">
    <property type="entry name" value="Cyanate_lyase"/>
    <property type="match status" value="1"/>
</dbReference>
<protein>
    <recommendedName>
        <fullName evidence="3">Cyanate hydratase</fullName>
        <shortName evidence="3">Cyanase</shortName>
        <ecNumber evidence="3">4.2.1.104</ecNumber>
    </recommendedName>
    <alternativeName>
        <fullName evidence="3">Cyanate hydrolase</fullName>
    </alternativeName>
    <alternativeName>
        <fullName evidence="3">Cyanate lyase</fullName>
    </alternativeName>
</protein>
<dbReference type="PRINTS" id="PR01693">
    <property type="entry name" value="CYANASE"/>
</dbReference>
<feature type="domain" description="Cyanate lyase C-terminal" evidence="4">
    <location>
        <begin position="91"/>
        <end position="163"/>
    </location>
</feature>
<dbReference type="OrthoDB" id="9785870at2"/>
<reference evidence="5 6" key="1">
    <citation type="submission" date="2016-12" db="EMBL/GenBank/DDBJ databases">
        <title>Genome sequencing of Methylocaldum marinum.</title>
        <authorList>
            <person name="Takeuchi M."/>
            <person name="Kamagata Y."/>
            <person name="Hiraoka S."/>
            <person name="Oshima K."/>
            <person name="Hattori M."/>
            <person name="Iwasaki W."/>
        </authorList>
    </citation>
    <scope>NUCLEOTIDE SEQUENCE [LARGE SCALE GENOMIC DNA]</scope>
    <source>
        <strain evidence="5 6">S8</strain>
    </source>
</reference>
<accession>A0A250KV85</accession>
<dbReference type="AlphaFoldDB" id="A0A250KV85"/>
<dbReference type="NCBIfam" id="TIGR00673">
    <property type="entry name" value="cynS"/>
    <property type="match status" value="1"/>
</dbReference>
<evidence type="ECO:0000313" key="5">
    <source>
        <dbReference type="EMBL" id="BBA34891.1"/>
    </source>
</evidence>
<dbReference type="GO" id="GO:0008824">
    <property type="term" value="F:cyanate hydratase activity"/>
    <property type="evidence" value="ECO:0007669"/>
    <property type="project" value="UniProtKB-UniRule"/>
</dbReference>
<evidence type="ECO:0000256" key="2">
    <source>
        <dbReference type="ARBA" id="ARBA00023239"/>
    </source>
</evidence>
<dbReference type="Proteomes" id="UP000266313">
    <property type="component" value="Chromosome"/>
</dbReference>
<comment type="function">
    <text evidence="1 3">Catalyzes the reaction of cyanate with bicarbonate to produce ammonia and carbon dioxide.</text>
</comment>
<dbReference type="InterPro" id="IPR036581">
    <property type="entry name" value="Cyanate_lyase_C_sf"/>
</dbReference>
<gene>
    <name evidence="3" type="primary">cynS</name>
    <name evidence="5" type="ORF">sS8_2948</name>
</gene>
<keyword evidence="6" id="KW-1185">Reference proteome</keyword>
<dbReference type="NCBIfam" id="NF002773">
    <property type="entry name" value="PRK02866.1"/>
    <property type="match status" value="1"/>
</dbReference>
<evidence type="ECO:0000259" key="4">
    <source>
        <dbReference type="SMART" id="SM01116"/>
    </source>
</evidence>
<evidence type="ECO:0000313" key="6">
    <source>
        <dbReference type="Proteomes" id="UP000266313"/>
    </source>
</evidence>